<protein>
    <submittedName>
        <fullName evidence="3">Transposase</fullName>
    </submittedName>
</protein>
<feature type="compositionally biased region" description="Basic residues" evidence="1">
    <location>
        <begin position="523"/>
        <end position="535"/>
    </location>
</feature>
<feature type="compositionally biased region" description="Pro residues" evidence="1">
    <location>
        <begin position="150"/>
        <end position="162"/>
    </location>
</feature>
<organism evidence="3 4">
    <name type="scientific">Purpureocillium lilacinum</name>
    <name type="common">Paecilomyces lilacinus</name>
    <dbReference type="NCBI Taxonomy" id="33203"/>
    <lineage>
        <taxon>Eukaryota</taxon>
        <taxon>Fungi</taxon>
        <taxon>Dikarya</taxon>
        <taxon>Ascomycota</taxon>
        <taxon>Pezizomycotina</taxon>
        <taxon>Sordariomycetes</taxon>
        <taxon>Hypocreomycetidae</taxon>
        <taxon>Hypocreales</taxon>
        <taxon>Ophiocordycipitaceae</taxon>
        <taxon>Purpureocillium</taxon>
    </lineage>
</organism>
<evidence type="ECO:0000256" key="1">
    <source>
        <dbReference type="SAM" id="MobiDB-lite"/>
    </source>
</evidence>
<dbReference type="EMBL" id="LSBH01000025">
    <property type="protein sequence ID" value="OAQ61367.1"/>
    <property type="molecule type" value="Genomic_DNA"/>
</dbReference>
<dbReference type="PANTHER" id="PTHR47718">
    <property type="entry name" value="OS01G0519700 PROTEIN"/>
    <property type="match status" value="1"/>
</dbReference>
<evidence type="ECO:0000259" key="2">
    <source>
        <dbReference type="Pfam" id="PF03101"/>
    </source>
</evidence>
<feature type="compositionally biased region" description="Polar residues" evidence="1">
    <location>
        <begin position="559"/>
        <end position="578"/>
    </location>
</feature>
<evidence type="ECO:0000313" key="4">
    <source>
        <dbReference type="Proteomes" id="UP000078240"/>
    </source>
</evidence>
<dbReference type="Pfam" id="PF03101">
    <property type="entry name" value="FAR1"/>
    <property type="match status" value="1"/>
</dbReference>
<accession>A0A179F7H5</accession>
<proteinExistence type="predicted"/>
<gene>
    <name evidence="3" type="ORF">VFPBJ_11449</name>
</gene>
<reference evidence="3 4" key="1">
    <citation type="submission" date="2016-01" db="EMBL/GenBank/DDBJ databases">
        <title>Biosynthesis of antibiotic leucinostatins and their inhibition on Phytophthora in bio-control Purpureocillium lilacinum.</title>
        <authorList>
            <person name="Wang G."/>
            <person name="Liu Z."/>
            <person name="Lin R."/>
            <person name="Li E."/>
            <person name="Mao Z."/>
            <person name="Ling J."/>
            <person name="Yin W."/>
            <person name="Xie B."/>
        </authorList>
    </citation>
    <scope>NUCLEOTIDE SEQUENCE [LARGE SCALE GENOMIC DNA]</scope>
    <source>
        <strain evidence="3">PLBJ-1</strain>
    </source>
</reference>
<dbReference type="AlphaFoldDB" id="A0A179F7H5"/>
<dbReference type="Proteomes" id="UP000078240">
    <property type="component" value="Unassembled WGS sequence"/>
</dbReference>
<sequence length="590" mass="66355">MTATAVPPPATFDPEAHYGDGDDNALYNLFATWPENYFSSLPKPHGNRGIDEPYWELRQSQIFLDDWFRGRGARRLFTSFVPGPDKLERVRKREQTNANNTEQHATSTIRFRSALHFAQDQAKLDNALALELAQHCLAPTTQRVVRGARDPPPLSVSPPSPSPSREQEEFEEWAGLSGTGSSSHGASIPIPNPPIPGLAMVSVDALQSSVNDFAKENGFGVVRHNGSGSRVRKTRYVFQCDRYGEPRTPRGAGLRQRRSRKCGCKWKIIAEALKQNDYKWTLRAFADPQHSQHNHDRTMSLSAHPVHRRLTDSVKATIEATSRRVGIRARDVRGIVQEKHLGTHYTRKDIYNDEVLTSRTYSGPGSEYLGELRSVMSEPGLKLVSKEHRRALRSIPSRTRPWPEPIGDCNEECSVSWQLGIPCCHTIYNKLETGTCLTKWDVHPRWHLRESASHNPYRRILDAKIAACLRGRPKNATQPVPESMKVGPSRCSRAAVGKTRPSRKPTRKSAVLGPGKHTGVRQAGRRRQPNLRRRRSEWETICDEEKQEVPPKRRRQSSRKQPTTSTTPAASVLSSCVSGESGKDCIHVRL</sequence>
<feature type="domain" description="FAR1" evidence="2">
    <location>
        <begin position="211"/>
        <end position="296"/>
    </location>
</feature>
<evidence type="ECO:0000313" key="3">
    <source>
        <dbReference type="EMBL" id="OAQ61367.1"/>
    </source>
</evidence>
<feature type="region of interest" description="Disordered" evidence="1">
    <location>
        <begin position="144"/>
        <end position="187"/>
    </location>
</feature>
<comment type="caution">
    <text evidence="3">The sequence shown here is derived from an EMBL/GenBank/DDBJ whole genome shotgun (WGS) entry which is preliminary data.</text>
</comment>
<name>A0A179F7H5_PURLI</name>
<feature type="region of interest" description="Disordered" evidence="1">
    <location>
        <begin position="472"/>
        <end position="581"/>
    </location>
</feature>
<dbReference type="InterPro" id="IPR004330">
    <property type="entry name" value="FAR1_DNA_bnd_dom"/>
</dbReference>
<dbReference type="PANTHER" id="PTHR47718:SF13">
    <property type="entry name" value="OS09G0290500 PROTEIN"/>
    <property type="match status" value="1"/>
</dbReference>